<sequence>MMNVKRNNAWLLLLLLLGSVSCIPQKELLYLQNKESVVDYPDADVITGKYILQPNDYLFIQVSTFDPKISEFFNSTRAGNTSQSTQSNMFMYMIDDHMDIDFPYAGKINLQGCNLPCAKQKIKEALKPFLKDANLIVRMGSNAYTILGEVKNPGQHKMSKDQITIFEALGTAGDLTPFGKRKDVKIVRPQPDGGYQTIIVDITDNEIVGSDKYYIYPNDFIYVRPIRAKQLGIGESFSLGVFSSLLALTLTIVTLTR</sequence>
<keyword evidence="5" id="KW-1185">Reference proteome</keyword>
<feature type="transmembrane region" description="Helical" evidence="2">
    <location>
        <begin position="237"/>
        <end position="256"/>
    </location>
</feature>
<evidence type="ECO:0000313" key="5">
    <source>
        <dbReference type="Proteomes" id="UP000319040"/>
    </source>
</evidence>
<dbReference type="AlphaFoldDB" id="A0A521DP43"/>
<keyword evidence="1" id="KW-0732">Signal</keyword>
<keyword evidence="2" id="KW-1133">Transmembrane helix</keyword>
<dbReference type="Proteomes" id="UP000319040">
    <property type="component" value="Unassembled WGS sequence"/>
</dbReference>
<gene>
    <name evidence="4" type="ORF">SAMN06265379_10616</name>
</gene>
<proteinExistence type="predicted"/>
<dbReference type="Pfam" id="PF02563">
    <property type="entry name" value="Poly_export"/>
    <property type="match status" value="1"/>
</dbReference>
<evidence type="ECO:0000259" key="3">
    <source>
        <dbReference type="Pfam" id="PF02563"/>
    </source>
</evidence>
<keyword evidence="2" id="KW-0472">Membrane</keyword>
<dbReference type="Gene3D" id="3.10.560.10">
    <property type="entry name" value="Outer membrane lipoprotein wza domain like"/>
    <property type="match status" value="1"/>
</dbReference>
<evidence type="ECO:0000256" key="2">
    <source>
        <dbReference type="SAM" id="Phobius"/>
    </source>
</evidence>
<dbReference type="InterPro" id="IPR003715">
    <property type="entry name" value="Poly_export_N"/>
</dbReference>
<dbReference type="PANTHER" id="PTHR33619">
    <property type="entry name" value="POLYSACCHARIDE EXPORT PROTEIN GFCE-RELATED"/>
    <property type="match status" value="1"/>
</dbReference>
<accession>A0A521DP43</accession>
<evidence type="ECO:0000313" key="4">
    <source>
        <dbReference type="EMBL" id="SMO72851.1"/>
    </source>
</evidence>
<feature type="domain" description="Polysaccharide export protein N-terminal" evidence="3">
    <location>
        <begin position="48"/>
        <end position="139"/>
    </location>
</feature>
<keyword evidence="2" id="KW-0812">Transmembrane</keyword>
<dbReference type="EMBL" id="FXTB01000006">
    <property type="protein sequence ID" value="SMO72851.1"/>
    <property type="molecule type" value="Genomic_DNA"/>
</dbReference>
<evidence type="ECO:0000256" key="1">
    <source>
        <dbReference type="ARBA" id="ARBA00022729"/>
    </source>
</evidence>
<dbReference type="GO" id="GO:0015159">
    <property type="term" value="F:polysaccharide transmembrane transporter activity"/>
    <property type="evidence" value="ECO:0007669"/>
    <property type="project" value="InterPro"/>
</dbReference>
<dbReference type="OrthoDB" id="662756at2"/>
<dbReference type="PROSITE" id="PS51257">
    <property type="entry name" value="PROKAR_LIPOPROTEIN"/>
    <property type="match status" value="1"/>
</dbReference>
<dbReference type="PANTHER" id="PTHR33619:SF3">
    <property type="entry name" value="POLYSACCHARIDE EXPORT PROTEIN GFCE-RELATED"/>
    <property type="match status" value="1"/>
</dbReference>
<name>A0A521DP43_SACCC</name>
<dbReference type="RefSeq" id="WP_142533731.1">
    <property type="nucleotide sequence ID" value="NZ_FXTB01000006.1"/>
</dbReference>
<organism evidence="4 5">
    <name type="scientific">Saccharicrinis carchari</name>
    <dbReference type="NCBI Taxonomy" id="1168039"/>
    <lineage>
        <taxon>Bacteria</taxon>
        <taxon>Pseudomonadati</taxon>
        <taxon>Bacteroidota</taxon>
        <taxon>Bacteroidia</taxon>
        <taxon>Marinilabiliales</taxon>
        <taxon>Marinilabiliaceae</taxon>
        <taxon>Saccharicrinis</taxon>
    </lineage>
</organism>
<dbReference type="InterPro" id="IPR049712">
    <property type="entry name" value="Poly_export"/>
</dbReference>
<reference evidence="4 5" key="1">
    <citation type="submission" date="2017-05" db="EMBL/GenBank/DDBJ databases">
        <authorList>
            <person name="Varghese N."/>
            <person name="Submissions S."/>
        </authorList>
    </citation>
    <scope>NUCLEOTIDE SEQUENCE [LARGE SCALE GENOMIC DNA]</scope>
    <source>
        <strain evidence="4 5">DSM 27040</strain>
    </source>
</reference>
<protein>
    <submittedName>
        <fullName evidence="4">Polysaccharide export outer membrane protein</fullName>
    </submittedName>
</protein>